<name>A0A8H7V1J4_9FUNG</name>
<dbReference type="GO" id="GO:0015031">
    <property type="term" value="P:protein transport"/>
    <property type="evidence" value="ECO:0007669"/>
    <property type="project" value="TreeGrafter"/>
</dbReference>
<keyword evidence="3" id="KW-1185">Reference proteome</keyword>
<evidence type="ECO:0000259" key="1">
    <source>
        <dbReference type="SMART" id="SM01017"/>
    </source>
</evidence>
<protein>
    <recommendedName>
        <fullName evidence="1">Arrestin C-terminal-like domain-containing protein</fullName>
    </recommendedName>
</protein>
<dbReference type="InterPro" id="IPR014752">
    <property type="entry name" value="Arrestin-like_C"/>
</dbReference>
<dbReference type="GO" id="GO:0005737">
    <property type="term" value="C:cytoplasm"/>
    <property type="evidence" value="ECO:0007669"/>
    <property type="project" value="TreeGrafter"/>
</dbReference>
<dbReference type="Pfam" id="PF02752">
    <property type="entry name" value="Arrestin_C"/>
    <property type="match status" value="1"/>
</dbReference>
<feature type="domain" description="Arrestin C-terminal-like" evidence="1">
    <location>
        <begin position="173"/>
        <end position="333"/>
    </location>
</feature>
<comment type="caution">
    <text evidence="2">The sequence shown here is derived from an EMBL/GenBank/DDBJ whole genome shotgun (WGS) entry which is preliminary data.</text>
</comment>
<sequence>MTISPSNDPIISISIELLPEFGFTVQDEPVYGPGSVFQGIVHLRMKESPVAADRIVIAFKGAENATAVHDGVKFLVPLLKNPFFGMQQTLWQRTREDCLLTEDHYQFPFTIQMPMIQFPPSMSHALYQCKFDLSAKLIRTTFTLPTVVSHRSINYMPFIETTLLKQPIIELGSDSGLDASVRLHSLAYVPGDSIPITIVASRRHTHSNSSSKQKEDQPAEVNSILLELCETVALVQSRAVTMTKVVASHLYKPNAKGYKYALVKTANGTGAEYQVSLPLPVDLTPSINYSKIVKVSYTLHVKIKSNHSGFLIGSIWNSNVDMELPLMIGTLGYGIRASQDLQVYYVDTENSPRFLRSLEYEESLPLYESAKLPSYRDTDAHTLIETPKFYCLNT</sequence>
<dbReference type="OrthoDB" id="2333384at2759"/>
<dbReference type="InterPro" id="IPR050357">
    <property type="entry name" value="Arrestin_domain-protein"/>
</dbReference>
<organism evidence="2 3">
    <name type="scientific">Mucor saturninus</name>
    <dbReference type="NCBI Taxonomy" id="64648"/>
    <lineage>
        <taxon>Eukaryota</taxon>
        <taxon>Fungi</taxon>
        <taxon>Fungi incertae sedis</taxon>
        <taxon>Mucoromycota</taxon>
        <taxon>Mucoromycotina</taxon>
        <taxon>Mucoromycetes</taxon>
        <taxon>Mucorales</taxon>
        <taxon>Mucorineae</taxon>
        <taxon>Mucoraceae</taxon>
        <taxon>Mucor</taxon>
    </lineage>
</organism>
<dbReference type="Gene3D" id="2.60.40.640">
    <property type="match status" value="2"/>
</dbReference>
<dbReference type="SMART" id="SM01017">
    <property type="entry name" value="Arrestin_C"/>
    <property type="match status" value="1"/>
</dbReference>
<dbReference type="AlphaFoldDB" id="A0A8H7V1J4"/>
<evidence type="ECO:0000313" key="2">
    <source>
        <dbReference type="EMBL" id="KAG2206691.1"/>
    </source>
</evidence>
<dbReference type="PANTHER" id="PTHR11188:SF175">
    <property type="entry name" value="ARRESTIN C-TERMINAL-LIKE DOMAIN-CONTAINING PROTEIN"/>
    <property type="match status" value="1"/>
</dbReference>
<dbReference type="Proteomes" id="UP000603453">
    <property type="component" value="Unassembled WGS sequence"/>
</dbReference>
<dbReference type="InterPro" id="IPR014756">
    <property type="entry name" value="Ig_E-set"/>
</dbReference>
<accession>A0A8H7V1J4</accession>
<dbReference type="SUPFAM" id="SSF81296">
    <property type="entry name" value="E set domains"/>
    <property type="match status" value="1"/>
</dbReference>
<evidence type="ECO:0000313" key="3">
    <source>
        <dbReference type="Proteomes" id="UP000603453"/>
    </source>
</evidence>
<dbReference type="InterPro" id="IPR011022">
    <property type="entry name" value="Arrestin_C-like"/>
</dbReference>
<proteinExistence type="predicted"/>
<dbReference type="EMBL" id="JAEPRD010000029">
    <property type="protein sequence ID" value="KAG2206691.1"/>
    <property type="molecule type" value="Genomic_DNA"/>
</dbReference>
<reference evidence="2" key="1">
    <citation type="submission" date="2020-12" db="EMBL/GenBank/DDBJ databases">
        <title>Metabolic potential, ecology and presence of endohyphal bacteria is reflected in genomic diversity of Mucoromycotina.</title>
        <authorList>
            <person name="Muszewska A."/>
            <person name="Okrasinska A."/>
            <person name="Steczkiewicz K."/>
            <person name="Drgas O."/>
            <person name="Orlowska M."/>
            <person name="Perlinska-Lenart U."/>
            <person name="Aleksandrzak-Piekarczyk T."/>
            <person name="Szatraj K."/>
            <person name="Zielenkiewicz U."/>
            <person name="Pilsyk S."/>
            <person name="Malc E."/>
            <person name="Mieczkowski P."/>
            <person name="Kruszewska J.S."/>
            <person name="Biernat P."/>
            <person name="Pawlowska J."/>
        </authorList>
    </citation>
    <scope>NUCLEOTIDE SEQUENCE</scope>
    <source>
        <strain evidence="2">WA0000017839</strain>
    </source>
</reference>
<gene>
    <name evidence="2" type="ORF">INT47_003633</name>
</gene>
<dbReference type="PANTHER" id="PTHR11188">
    <property type="entry name" value="ARRESTIN DOMAIN CONTAINING PROTEIN"/>
    <property type="match status" value="1"/>
</dbReference>